<reference evidence="1 2" key="1">
    <citation type="journal article" date="2017" name="Front. Microbiol.">
        <title>Double-Face Meets the Bacterial World: The Opportunistic Pathogen Stenotrophomonas maltophilia.</title>
        <authorList>
            <person name="Lira F."/>
            <person name="Berg G."/>
            <person name="Martinez J.L."/>
        </authorList>
    </citation>
    <scope>NUCLEOTIDE SEQUENCE [LARGE SCALE GENOMIC DNA]</scope>
    <source>
        <strain evidence="1 2">EA1</strain>
    </source>
</reference>
<organism evidence="1 2">
    <name type="scientific">Stenotrophomonas maltophilia</name>
    <name type="common">Pseudomonas maltophilia</name>
    <name type="synonym">Xanthomonas maltophilia</name>
    <dbReference type="NCBI Taxonomy" id="40324"/>
    <lineage>
        <taxon>Bacteria</taxon>
        <taxon>Pseudomonadati</taxon>
        <taxon>Pseudomonadota</taxon>
        <taxon>Gammaproteobacteria</taxon>
        <taxon>Lysobacterales</taxon>
        <taxon>Lysobacteraceae</taxon>
        <taxon>Stenotrophomonas</taxon>
        <taxon>Stenotrophomonas maltophilia group</taxon>
    </lineage>
</organism>
<accession>A0A2J0UEJ3</accession>
<dbReference type="RefSeq" id="WP_100440532.1">
    <property type="nucleotide sequence ID" value="NZ_CBCPIZ010000002.1"/>
</dbReference>
<comment type="caution">
    <text evidence="1">The sequence shown here is derived from an EMBL/GenBank/DDBJ whole genome shotgun (WGS) entry which is preliminary data.</text>
</comment>
<proteinExistence type="predicted"/>
<dbReference type="Gene3D" id="3.10.450.160">
    <property type="entry name" value="inner membrane protein cigr"/>
    <property type="match status" value="1"/>
</dbReference>
<dbReference type="EMBL" id="NEQV01000002">
    <property type="protein sequence ID" value="PJL31869.1"/>
    <property type="molecule type" value="Genomic_DNA"/>
</dbReference>
<evidence type="ECO:0008006" key="3">
    <source>
        <dbReference type="Google" id="ProtNLM"/>
    </source>
</evidence>
<gene>
    <name evidence="1" type="ORF">B9Y64_09920</name>
</gene>
<sequence>MNTSLRYSRCLLAGALLVLPLLGGVSIAAAERRPEGGPHMTAPREEPMRAPWGYPRMERPRELGNARPAFREEYRHNFRADHAFRIGPYHPPVGYAYQRWHYGQILPRPYWAGDYILNDFWLFGLDMPPMGFEWVRYGPDALLINTGNGEIVQVVYGRFF</sequence>
<dbReference type="Pfam" id="PF11776">
    <property type="entry name" value="RcnB"/>
    <property type="match status" value="1"/>
</dbReference>
<protein>
    <recommendedName>
        <fullName evidence="3">RcnB family protein</fullName>
    </recommendedName>
</protein>
<dbReference type="InterPro" id="IPR024572">
    <property type="entry name" value="RcnB"/>
</dbReference>
<evidence type="ECO:0000313" key="2">
    <source>
        <dbReference type="Proteomes" id="UP000230167"/>
    </source>
</evidence>
<name>A0A2J0UEJ3_STEMA</name>
<evidence type="ECO:0000313" key="1">
    <source>
        <dbReference type="EMBL" id="PJL31869.1"/>
    </source>
</evidence>
<dbReference type="Proteomes" id="UP000230167">
    <property type="component" value="Unassembled WGS sequence"/>
</dbReference>
<dbReference type="AlphaFoldDB" id="A0A2J0UEJ3"/>
<dbReference type="OrthoDB" id="6025819at2"/>